<dbReference type="InterPro" id="IPR048940">
    <property type="entry name" value="ATG5_HBR"/>
</dbReference>
<evidence type="ECO:0000259" key="16">
    <source>
        <dbReference type="Pfam" id="PF04106"/>
    </source>
</evidence>
<evidence type="ECO:0000256" key="3">
    <source>
        <dbReference type="ARBA" id="ARBA00006910"/>
    </source>
</evidence>
<dbReference type="GO" id="GO:0034727">
    <property type="term" value="P:piecemeal microautophagy of the nucleus"/>
    <property type="evidence" value="ECO:0007669"/>
    <property type="project" value="TreeGrafter"/>
</dbReference>
<keyword evidence="8 15" id="KW-0832">Ubl conjugation</keyword>
<evidence type="ECO:0000256" key="10">
    <source>
        <dbReference type="ARBA" id="ARBA00022990"/>
    </source>
</evidence>
<evidence type="ECO:0000256" key="7">
    <source>
        <dbReference type="ARBA" id="ARBA00022703"/>
    </source>
</evidence>
<dbReference type="GO" id="GO:0006915">
    <property type="term" value="P:apoptotic process"/>
    <property type="evidence" value="ECO:0007669"/>
    <property type="project" value="UniProtKB-KW"/>
</dbReference>
<dbReference type="GO" id="GO:0000045">
    <property type="term" value="P:autophagosome assembly"/>
    <property type="evidence" value="ECO:0007669"/>
    <property type="project" value="UniProtKB-ARBA"/>
</dbReference>
<dbReference type="InterPro" id="IPR042526">
    <property type="entry name" value="Atg5_HR"/>
</dbReference>
<comment type="function">
    <text evidence="13">May play an important role in the apoptotic process, possibly within the modified cytoskeleton. Its expression is a relatively late event in the apoptotic process, occurring downstream of caspase activity. Plays a crucial role in IFN-gamma-induced autophagic cell death by interacting with FADD.</text>
</comment>
<evidence type="ECO:0000256" key="2">
    <source>
        <dbReference type="ARBA" id="ARBA00004623"/>
    </source>
</evidence>
<evidence type="ECO:0000256" key="13">
    <source>
        <dbReference type="ARBA" id="ARBA00025421"/>
    </source>
</evidence>
<dbReference type="InterPro" id="IPR048318">
    <property type="entry name" value="ATG5_UblB"/>
</dbReference>
<comment type="function">
    <text evidence="15">Involved in autophagic vesicle formation.</text>
</comment>
<dbReference type="InterPro" id="IPR042527">
    <property type="entry name" value="Atg5_UblA_dom_sf"/>
</dbReference>
<reference evidence="20" key="1">
    <citation type="journal article" date="2017" name="bioRxiv">
        <title>Comparative analysis of the genomes of Stylophora pistillata and Acropora digitifera provides evidence for extensive differences between species of corals.</title>
        <authorList>
            <person name="Voolstra C.R."/>
            <person name="Li Y."/>
            <person name="Liew Y.J."/>
            <person name="Baumgarten S."/>
            <person name="Zoccola D."/>
            <person name="Flot J.-F."/>
            <person name="Tambutte S."/>
            <person name="Allemand D."/>
            <person name="Aranda M."/>
        </authorList>
    </citation>
    <scope>NUCLEOTIDE SEQUENCE [LARGE SCALE GENOMIC DNA]</scope>
</reference>
<evidence type="ECO:0000256" key="15">
    <source>
        <dbReference type="RuleBase" id="RU361202"/>
    </source>
</evidence>
<dbReference type="GO" id="GO:0061908">
    <property type="term" value="C:phagophore"/>
    <property type="evidence" value="ECO:0007669"/>
    <property type="project" value="TreeGrafter"/>
</dbReference>
<comment type="subunit">
    <text evidence="15">Conjugated with ATG12.</text>
</comment>
<dbReference type="Gene3D" id="1.10.246.190">
    <property type="entry name" value="Autophagy protein Apg5, helix rich domain"/>
    <property type="match status" value="1"/>
</dbReference>
<dbReference type="GO" id="GO:0000422">
    <property type="term" value="P:autophagy of mitochondrion"/>
    <property type="evidence" value="ECO:0007669"/>
    <property type="project" value="TreeGrafter"/>
</dbReference>
<evidence type="ECO:0000256" key="14">
    <source>
        <dbReference type="ARBA" id="ARBA00093583"/>
    </source>
</evidence>
<evidence type="ECO:0000259" key="18">
    <source>
        <dbReference type="Pfam" id="PF20638"/>
    </source>
</evidence>
<dbReference type="GO" id="GO:0006995">
    <property type="term" value="P:cellular response to nitrogen starvation"/>
    <property type="evidence" value="ECO:0007669"/>
    <property type="project" value="TreeGrafter"/>
</dbReference>
<dbReference type="Gene3D" id="3.10.20.90">
    <property type="entry name" value="Phosphatidylinositol 3-kinase Catalytic Subunit, Chain A, domain 1"/>
    <property type="match status" value="1"/>
</dbReference>
<dbReference type="InterPro" id="IPR007239">
    <property type="entry name" value="Atg5"/>
</dbReference>
<dbReference type="STRING" id="50429.A0A2B4SI50"/>
<keyword evidence="11 15" id="KW-0072">Autophagy</keyword>
<dbReference type="GO" id="GO:0034274">
    <property type="term" value="C:Atg12-Atg5-Atg16 complex"/>
    <property type="evidence" value="ECO:0007669"/>
    <property type="project" value="TreeGrafter"/>
</dbReference>
<comment type="subcellular location">
    <subcellularLocation>
        <location evidence="1">Cytoplasm</location>
    </subcellularLocation>
    <subcellularLocation>
        <location evidence="2 15">Preautophagosomal structure membrane</location>
        <topology evidence="2 15">Peripheral membrane protein</topology>
    </subcellularLocation>
</comment>
<evidence type="ECO:0000256" key="9">
    <source>
        <dbReference type="ARBA" id="ARBA00022859"/>
    </source>
</evidence>
<dbReference type="EMBL" id="LSMT01000089">
    <property type="protein sequence ID" value="PFX28135.1"/>
    <property type="molecule type" value="Genomic_DNA"/>
</dbReference>
<evidence type="ECO:0000256" key="8">
    <source>
        <dbReference type="ARBA" id="ARBA00022843"/>
    </source>
</evidence>
<comment type="subunit">
    <text evidence="14">Forms a conjugate with ATG12. Part of the minor complex composed of 4 sets of ATG12-ATG5 and ATG16L1 (400 kDa); this complex interacts with ATG3 leading to disruption of ATG7 interaction and promotion of ATG8-like proteins lipidation. Forms an 800-kDa complex composed of ATG12-ATG5 and ATG16L2. The ATG12-ATG5 conjugate interacts with RAB33A; this interaction is bridged by ATG16L1 and promotes ATG12-ATG5-ATG16L1 complex recruitment to phagophores. Interacts with TECPR1; the interaction is direct and does not take place when ATG16L1 is associated with the ATG5-ATG12 conjugate. Interacts with DHX58/RIG-1, IFIH1/MDA5 and MAVS/IPS-1 in monomeric form as well as in ATG12-ATG5 conjugate form. The interaction with MAVS is further enhanced upon vesicular stomatitis virus (VSV) infection. Interacts with ATG3. Interacts with ATG7 and ATG10. Interacts with FADD. Interacts with Bassoon/BSN; this interaction is important for the regulation of presynaptic autophagy. Interacts with ATG16L2.</text>
</comment>
<comment type="similarity">
    <text evidence="3 15">Belongs to the ATG5 family.</text>
</comment>
<proteinExistence type="inferred from homology"/>
<dbReference type="Pfam" id="PF04106">
    <property type="entry name" value="ATG5_UblB"/>
    <property type="match status" value="1"/>
</dbReference>
<dbReference type="GO" id="GO:0019776">
    <property type="term" value="F:Atg8-family ligase activity"/>
    <property type="evidence" value="ECO:0007669"/>
    <property type="project" value="TreeGrafter"/>
</dbReference>
<dbReference type="PANTHER" id="PTHR13040:SF2">
    <property type="entry name" value="AUTOPHAGY PROTEIN 5"/>
    <property type="match status" value="1"/>
</dbReference>
<gene>
    <name evidence="19" type="primary">ATG5</name>
    <name evidence="19" type="ORF">AWC38_SpisGene7131</name>
</gene>
<evidence type="ECO:0000256" key="4">
    <source>
        <dbReference type="ARBA" id="ARBA00015616"/>
    </source>
</evidence>
<dbReference type="PANTHER" id="PTHR13040">
    <property type="entry name" value="AUTOPHAGY PROTEIN 5"/>
    <property type="match status" value="1"/>
</dbReference>
<evidence type="ECO:0000313" key="19">
    <source>
        <dbReference type="EMBL" id="PFX28135.1"/>
    </source>
</evidence>
<dbReference type="GO" id="GO:0005776">
    <property type="term" value="C:autophagosome"/>
    <property type="evidence" value="ECO:0007669"/>
    <property type="project" value="TreeGrafter"/>
</dbReference>
<accession>A0A2B4SI50</accession>
<dbReference type="FunFam" id="3.10.20.90:FF:000100">
    <property type="entry name" value="Autophagy related 5"/>
    <property type="match status" value="1"/>
</dbReference>
<evidence type="ECO:0000256" key="5">
    <source>
        <dbReference type="ARBA" id="ARBA00022490"/>
    </source>
</evidence>
<dbReference type="InterPro" id="IPR048939">
    <property type="entry name" value="ATG5_UblA"/>
</dbReference>
<keyword evidence="12 15" id="KW-0472">Membrane</keyword>
<keyword evidence="20" id="KW-1185">Reference proteome</keyword>
<comment type="caution">
    <text evidence="19">The sequence shown here is derived from an EMBL/GenBank/DDBJ whole genome shotgun (WGS) entry which is preliminary data.</text>
</comment>
<dbReference type="OrthoDB" id="272162at2759"/>
<feature type="domain" description="Autophagy protein ATG5 alpha-helical bundle region" evidence="17">
    <location>
        <begin position="145"/>
        <end position="200"/>
    </location>
</feature>
<keyword evidence="5" id="KW-0963">Cytoplasm</keyword>
<dbReference type="FunFam" id="1.10.246.190:FF:000001">
    <property type="entry name" value="Autophagy related 5"/>
    <property type="match status" value="1"/>
</dbReference>
<evidence type="ECO:0000256" key="6">
    <source>
        <dbReference type="ARBA" id="ARBA00022499"/>
    </source>
</evidence>
<evidence type="ECO:0000256" key="11">
    <source>
        <dbReference type="ARBA" id="ARBA00023006"/>
    </source>
</evidence>
<dbReference type="GO" id="GO:0043069">
    <property type="term" value="P:negative regulation of programmed cell death"/>
    <property type="evidence" value="ECO:0007669"/>
    <property type="project" value="UniProtKB-ARBA"/>
</dbReference>
<dbReference type="AlphaFoldDB" id="A0A2B4SI50"/>
<evidence type="ECO:0000259" key="17">
    <source>
        <dbReference type="Pfam" id="PF20637"/>
    </source>
</evidence>
<dbReference type="Pfam" id="PF20638">
    <property type="entry name" value="ATG5_UblA"/>
    <property type="match status" value="1"/>
</dbReference>
<dbReference type="Gene3D" id="3.10.20.620">
    <property type="match status" value="1"/>
</dbReference>
<name>A0A2B4SI50_STYPI</name>
<keyword evidence="7" id="KW-0053">Apoptosis</keyword>
<sequence>MTSSIEPPYCYVIPRIDCWECFSFKMAEDREVLRYIWDGRLPVCFNLSSDEVVTVEQPDPYYLLVPRLSYLTLVTDKVQRHFQRAISNESVDEVWFEYDGQPLKWHYPIGVLFDLHGSAASLPWNLTVHFQKFPETEVMRCPGKEAIESHFMSAVKEADNLKHRSQVINAMQKKDHKQLWLGLSNDKFEQFWAVNRRLMERTGEDPHFKHIPFRIFQPDKQFIQELFRPLNENGEQHTLGDLLHEFAPEVFANGTAEIDNDWRIVIQGIEPPLETPIHWISEHFSHPDNFLYIVIVRVV</sequence>
<dbReference type="GO" id="GO:0034045">
    <property type="term" value="C:phagophore assembly site membrane"/>
    <property type="evidence" value="ECO:0007669"/>
    <property type="project" value="UniProtKB-SubCell"/>
</dbReference>
<evidence type="ECO:0000256" key="12">
    <source>
        <dbReference type="ARBA" id="ARBA00023136"/>
    </source>
</evidence>
<dbReference type="GO" id="GO:0002376">
    <property type="term" value="P:immune system process"/>
    <property type="evidence" value="ECO:0007669"/>
    <property type="project" value="UniProtKB-KW"/>
</dbReference>
<dbReference type="Pfam" id="PF20637">
    <property type="entry name" value="ATG5_HBR"/>
    <property type="match status" value="1"/>
</dbReference>
<protein>
    <recommendedName>
        <fullName evidence="4 15">Autophagy protein 5</fullName>
    </recommendedName>
</protein>
<feature type="domain" description="Autophagy protein ATG5 UblB" evidence="16">
    <location>
        <begin position="210"/>
        <end position="295"/>
    </location>
</feature>
<keyword evidence="10" id="KW-0007">Acetylation</keyword>
<dbReference type="FunFam" id="3.10.20.620:FF:000001">
    <property type="entry name" value="Autophagy related 5"/>
    <property type="match status" value="1"/>
</dbReference>
<keyword evidence="9" id="KW-0391">Immunity</keyword>
<evidence type="ECO:0000313" key="20">
    <source>
        <dbReference type="Proteomes" id="UP000225706"/>
    </source>
</evidence>
<dbReference type="Proteomes" id="UP000225706">
    <property type="component" value="Unassembled WGS sequence"/>
</dbReference>
<dbReference type="GO" id="GO:0044233">
    <property type="term" value="C:mitochondria-associated endoplasmic reticulum membrane contact site"/>
    <property type="evidence" value="ECO:0007669"/>
    <property type="project" value="TreeGrafter"/>
</dbReference>
<feature type="domain" description="Autophagy protein ATG5 UblA" evidence="18">
    <location>
        <begin position="36"/>
        <end position="130"/>
    </location>
</feature>
<organism evidence="19 20">
    <name type="scientific">Stylophora pistillata</name>
    <name type="common">Smooth cauliflower coral</name>
    <dbReference type="NCBI Taxonomy" id="50429"/>
    <lineage>
        <taxon>Eukaryota</taxon>
        <taxon>Metazoa</taxon>
        <taxon>Cnidaria</taxon>
        <taxon>Anthozoa</taxon>
        <taxon>Hexacorallia</taxon>
        <taxon>Scleractinia</taxon>
        <taxon>Astrocoeniina</taxon>
        <taxon>Pocilloporidae</taxon>
        <taxon>Stylophora</taxon>
    </lineage>
</organism>
<keyword evidence="6 15" id="KW-1017">Isopeptide bond</keyword>
<evidence type="ECO:0000256" key="1">
    <source>
        <dbReference type="ARBA" id="ARBA00004496"/>
    </source>
</evidence>